<name>A0ABW6A9D2_9BACT</name>
<dbReference type="Proteomes" id="UP001597511">
    <property type="component" value="Unassembled WGS sequence"/>
</dbReference>
<sequence>MPEKSNFFAKFSLISKTALKDAFEMNTWTASRAGGGNYDLKNEWSTLFLEGDDIKPIVTGYINYEKENLRILHNIIDRLQLEYSYELYDDEDNLILEKERKLEPIDDEEEEETEA</sequence>
<accession>A0ABW6A9D2</accession>
<reference evidence="2" key="1">
    <citation type="journal article" date="2019" name="Int. J. Syst. Evol. Microbiol.">
        <title>The Global Catalogue of Microorganisms (GCM) 10K type strain sequencing project: providing services to taxonomists for standard genome sequencing and annotation.</title>
        <authorList>
            <consortium name="The Broad Institute Genomics Platform"/>
            <consortium name="The Broad Institute Genome Sequencing Center for Infectious Disease"/>
            <person name="Wu L."/>
            <person name="Ma J."/>
        </authorList>
    </citation>
    <scope>NUCLEOTIDE SEQUENCE [LARGE SCALE GENOMIC DNA]</scope>
    <source>
        <strain evidence="2">KCTC 23299</strain>
    </source>
</reference>
<gene>
    <name evidence="1" type="ORF">ACFS6H_19390</name>
</gene>
<proteinExistence type="predicted"/>
<organism evidence="1 2">
    <name type="scientific">Terrimonas rubra</name>
    <dbReference type="NCBI Taxonomy" id="1035890"/>
    <lineage>
        <taxon>Bacteria</taxon>
        <taxon>Pseudomonadati</taxon>
        <taxon>Bacteroidota</taxon>
        <taxon>Chitinophagia</taxon>
        <taxon>Chitinophagales</taxon>
        <taxon>Chitinophagaceae</taxon>
        <taxon>Terrimonas</taxon>
    </lineage>
</organism>
<keyword evidence="2" id="KW-1185">Reference proteome</keyword>
<evidence type="ECO:0000313" key="2">
    <source>
        <dbReference type="Proteomes" id="UP001597511"/>
    </source>
</evidence>
<comment type="caution">
    <text evidence="1">The sequence shown here is derived from an EMBL/GenBank/DDBJ whole genome shotgun (WGS) entry which is preliminary data.</text>
</comment>
<dbReference type="RefSeq" id="WP_386103076.1">
    <property type="nucleotide sequence ID" value="NZ_JBHUOZ010000003.1"/>
</dbReference>
<evidence type="ECO:0000313" key="1">
    <source>
        <dbReference type="EMBL" id="MFD2921892.1"/>
    </source>
</evidence>
<dbReference type="EMBL" id="JBHUOZ010000003">
    <property type="protein sequence ID" value="MFD2921892.1"/>
    <property type="molecule type" value="Genomic_DNA"/>
</dbReference>
<protein>
    <submittedName>
        <fullName evidence="1">Uncharacterized protein</fullName>
    </submittedName>
</protein>